<protein>
    <submittedName>
        <fullName evidence="1">Uncharacterized protein</fullName>
    </submittedName>
</protein>
<accession>A0A409VRA9</accession>
<proteinExistence type="predicted"/>
<sequence>MLPFWLRNQELFPSYYSIRTRNAHWVWFRPLEAPLSLSIGPHSRNSNLRLPSSYRFFSSSLIIIDTWEVFPEFPVLIAYPLFTPAELFSACEPCVRRPALSNSSPAKACPNHLYTCHLSLYVPVMTEALYCLPFWQIEFLQRAQSPSDLSYQQSGSSGVVPISFLRDVWIAITLFFELHRRIFTAKTMKPVDPASCMDELCFFYAFQCPLKIAVAIHLWRLAKYDPLGWHNRMPLFKAISR</sequence>
<name>A0A409VRA9_9AGAR</name>
<comment type="caution">
    <text evidence="1">The sequence shown here is derived from an EMBL/GenBank/DDBJ whole genome shotgun (WGS) entry which is preliminary data.</text>
</comment>
<organism evidence="1 2">
    <name type="scientific">Gymnopilus dilepis</name>
    <dbReference type="NCBI Taxonomy" id="231916"/>
    <lineage>
        <taxon>Eukaryota</taxon>
        <taxon>Fungi</taxon>
        <taxon>Dikarya</taxon>
        <taxon>Basidiomycota</taxon>
        <taxon>Agaricomycotina</taxon>
        <taxon>Agaricomycetes</taxon>
        <taxon>Agaricomycetidae</taxon>
        <taxon>Agaricales</taxon>
        <taxon>Agaricineae</taxon>
        <taxon>Hymenogastraceae</taxon>
        <taxon>Gymnopilus</taxon>
    </lineage>
</organism>
<evidence type="ECO:0000313" key="2">
    <source>
        <dbReference type="Proteomes" id="UP000284706"/>
    </source>
</evidence>
<evidence type="ECO:0000313" key="1">
    <source>
        <dbReference type="EMBL" id="PPQ68769.1"/>
    </source>
</evidence>
<dbReference type="AlphaFoldDB" id="A0A409VRA9"/>
<gene>
    <name evidence="1" type="ORF">CVT26_001738</name>
</gene>
<dbReference type="EMBL" id="NHYE01005588">
    <property type="protein sequence ID" value="PPQ68769.1"/>
    <property type="molecule type" value="Genomic_DNA"/>
</dbReference>
<keyword evidence="2" id="KW-1185">Reference proteome</keyword>
<dbReference type="InParanoid" id="A0A409VRA9"/>
<reference evidence="1 2" key="1">
    <citation type="journal article" date="2018" name="Evol. Lett.">
        <title>Horizontal gene cluster transfer increased hallucinogenic mushroom diversity.</title>
        <authorList>
            <person name="Reynolds H.T."/>
            <person name="Vijayakumar V."/>
            <person name="Gluck-Thaler E."/>
            <person name="Korotkin H.B."/>
            <person name="Matheny P.B."/>
            <person name="Slot J.C."/>
        </authorList>
    </citation>
    <scope>NUCLEOTIDE SEQUENCE [LARGE SCALE GENOMIC DNA]</scope>
    <source>
        <strain evidence="1 2">SRW20</strain>
    </source>
</reference>
<dbReference type="Proteomes" id="UP000284706">
    <property type="component" value="Unassembled WGS sequence"/>
</dbReference>